<evidence type="ECO:0000313" key="3">
    <source>
        <dbReference type="Proteomes" id="UP001148614"/>
    </source>
</evidence>
<evidence type="ECO:0000313" key="2">
    <source>
        <dbReference type="EMBL" id="KAJ3575753.1"/>
    </source>
</evidence>
<protein>
    <submittedName>
        <fullName evidence="2">Uncharacterized protein</fullName>
    </submittedName>
</protein>
<evidence type="ECO:0000256" key="1">
    <source>
        <dbReference type="SAM" id="MobiDB-lite"/>
    </source>
</evidence>
<dbReference type="EMBL" id="JANPWZ010000520">
    <property type="protein sequence ID" value="KAJ3575753.1"/>
    <property type="molecule type" value="Genomic_DNA"/>
</dbReference>
<dbReference type="Proteomes" id="UP001148614">
    <property type="component" value="Unassembled WGS sequence"/>
</dbReference>
<proteinExistence type="predicted"/>
<name>A0A9W8NHH8_9PEZI</name>
<gene>
    <name evidence="2" type="ORF">NPX13_g3924</name>
</gene>
<dbReference type="OrthoDB" id="6079484at2759"/>
<organism evidence="2 3">
    <name type="scientific">Xylaria arbuscula</name>
    <dbReference type="NCBI Taxonomy" id="114810"/>
    <lineage>
        <taxon>Eukaryota</taxon>
        <taxon>Fungi</taxon>
        <taxon>Dikarya</taxon>
        <taxon>Ascomycota</taxon>
        <taxon>Pezizomycotina</taxon>
        <taxon>Sordariomycetes</taxon>
        <taxon>Xylariomycetidae</taxon>
        <taxon>Xylariales</taxon>
        <taxon>Xylariaceae</taxon>
        <taxon>Xylaria</taxon>
    </lineage>
</organism>
<comment type="caution">
    <text evidence="2">The sequence shown here is derived from an EMBL/GenBank/DDBJ whole genome shotgun (WGS) entry which is preliminary data.</text>
</comment>
<dbReference type="AlphaFoldDB" id="A0A9W8NHH8"/>
<dbReference type="VEuPathDB" id="FungiDB:F4678DRAFT_229742"/>
<accession>A0A9W8NHH8</accession>
<reference evidence="2" key="1">
    <citation type="submission" date="2022-07" db="EMBL/GenBank/DDBJ databases">
        <title>Genome Sequence of Xylaria arbuscula.</title>
        <authorList>
            <person name="Buettner E."/>
        </authorList>
    </citation>
    <scope>NUCLEOTIDE SEQUENCE</scope>
    <source>
        <strain evidence="2">VT107</strain>
    </source>
</reference>
<keyword evidence="3" id="KW-1185">Reference proteome</keyword>
<sequence length="116" mass="13000">MSGSGGFYKYRCKYFFTHECPNWVYVNNTACAECSAQGREAEPAAPQAPRNTYYREVYVPRPKDGVMYYLLVEIPLENDQTENSNNQWYASNSQTQAQVPTTTSAIPGTAATSSTF</sequence>
<feature type="region of interest" description="Disordered" evidence="1">
    <location>
        <begin position="82"/>
        <end position="116"/>
    </location>
</feature>